<name>A0A9P4TBK3_CURKU</name>
<dbReference type="EMBL" id="SWKU01000015">
    <property type="protein sequence ID" value="KAF3000103.1"/>
    <property type="molecule type" value="Genomic_DNA"/>
</dbReference>
<feature type="region of interest" description="Disordered" evidence="1">
    <location>
        <begin position="1339"/>
        <end position="1420"/>
    </location>
</feature>
<feature type="domain" description="Telomeric single stranded DNA binding POT1/Cdc13" evidence="2">
    <location>
        <begin position="1430"/>
        <end position="1585"/>
    </location>
</feature>
<feature type="compositionally biased region" description="Polar residues" evidence="1">
    <location>
        <begin position="223"/>
        <end position="246"/>
    </location>
</feature>
<feature type="compositionally biased region" description="Polar residues" evidence="1">
    <location>
        <begin position="1027"/>
        <end position="1074"/>
    </location>
</feature>
<feature type="region of interest" description="Disordered" evidence="1">
    <location>
        <begin position="205"/>
        <end position="393"/>
    </location>
</feature>
<feature type="region of interest" description="Disordered" evidence="1">
    <location>
        <begin position="131"/>
        <end position="152"/>
    </location>
</feature>
<reference evidence="3" key="1">
    <citation type="submission" date="2019-04" db="EMBL/GenBank/DDBJ databases">
        <title>Sequencing of skin fungus with MAO and IRED activity.</title>
        <authorList>
            <person name="Marsaioli A.J."/>
            <person name="Bonatto J.M.C."/>
            <person name="Reis Junior O."/>
        </authorList>
    </citation>
    <scope>NUCLEOTIDE SEQUENCE</scope>
    <source>
        <strain evidence="3">30M1</strain>
    </source>
</reference>
<keyword evidence="4" id="KW-1185">Reference proteome</keyword>
<feature type="compositionally biased region" description="Basic and acidic residues" evidence="1">
    <location>
        <begin position="780"/>
        <end position="793"/>
    </location>
</feature>
<feature type="compositionally biased region" description="Acidic residues" evidence="1">
    <location>
        <begin position="325"/>
        <end position="335"/>
    </location>
</feature>
<feature type="compositionally biased region" description="Acidic residues" evidence="1">
    <location>
        <begin position="353"/>
        <end position="369"/>
    </location>
</feature>
<feature type="compositionally biased region" description="Low complexity" evidence="1">
    <location>
        <begin position="655"/>
        <end position="671"/>
    </location>
</feature>
<dbReference type="GO" id="GO:0003677">
    <property type="term" value="F:DNA binding"/>
    <property type="evidence" value="ECO:0007669"/>
    <property type="project" value="InterPro"/>
</dbReference>
<feature type="region of interest" description="Disordered" evidence="1">
    <location>
        <begin position="652"/>
        <end position="804"/>
    </location>
</feature>
<feature type="compositionally biased region" description="Low complexity" evidence="1">
    <location>
        <begin position="1220"/>
        <end position="1249"/>
    </location>
</feature>
<dbReference type="InterPro" id="IPR011564">
    <property type="entry name" value="Telomer_end-bd_POT1/Cdc13"/>
</dbReference>
<organism evidence="3 4">
    <name type="scientific">Curvularia kusanoi</name>
    <name type="common">Cochliobolus kusanoi</name>
    <dbReference type="NCBI Taxonomy" id="90978"/>
    <lineage>
        <taxon>Eukaryota</taxon>
        <taxon>Fungi</taxon>
        <taxon>Dikarya</taxon>
        <taxon>Ascomycota</taxon>
        <taxon>Pezizomycotina</taxon>
        <taxon>Dothideomycetes</taxon>
        <taxon>Pleosporomycetidae</taxon>
        <taxon>Pleosporales</taxon>
        <taxon>Pleosporineae</taxon>
        <taxon>Pleosporaceae</taxon>
        <taxon>Curvularia</taxon>
    </lineage>
</organism>
<feature type="region of interest" description="Disordered" evidence="1">
    <location>
        <begin position="1141"/>
        <end position="1296"/>
    </location>
</feature>
<feature type="compositionally biased region" description="Acidic residues" evidence="1">
    <location>
        <begin position="266"/>
        <end position="275"/>
    </location>
</feature>
<protein>
    <recommendedName>
        <fullName evidence="2">Telomeric single stranded DNA binding POT1/Cdc13 domain-containing protein</fullName>
    </recommendedName>
</protein>
<dbReference type="OrthoDB" id="5363079at2759"/>
<feature type="compositionally biased region" description="Polar residues" evidence="1">
    <location>
        <begin position="1149"/>
        <end position="1158"/>
    </location>
</feature>
<feature type="region of interest" description="Disordered" evidence="1">
    <location>
        <begin position="573"/>
        <end position="603"/>
    </location>
</feature>
<comment type="caution">
    <text evidence="3">The sequence shown here is derived from an EMBL/GenBank/DDBJ whole genome shotgun (WGS) entry which is preliminary data.</text>
</comment>
<dbReference type="SMART" id="SM00976">
    <property type="entry name" value="Telo_bind"/>
    <property type="match status" value="1"/>
</dbReference>
<dbReference type="SUPFAM" id="SSF50249">
    <property type="entry name" value="Nucleic acid-binding proteins"/>
    <property type="match status" value="1"/>
</dbReference>
<feature type="compositionally biased region" description="Low complexity" evidence="1">
    <location>
        <begin position="1075"/>
        <end position="1086"/>
    </location>
</feature>
<feature type="compositionally biased region" description="Polar residues" evidence="1">
    <location>
        <begin position="748"/>
        <end position="765"/>
    </location>
</feature>
<evidence type="ECO:0000313" key="3">
    <source>
        <dbReference type="EMBL" id="KAF3000103.1"/>
    </source>
</evidence>
<feature type="compositionally biased region" description="Acidic residues" evidence="1">
    <location>
        <begin position="210"/>
        <end position="220"/>
    </location>
</feature>
<evidence type="ECO:0000256" key="1">
    <source>
        <dbReference type="SAM" id="MobiDB-lite"/>
    </source>
</evidence>
<dbReference type="Proteomes" id="UP000801428">
    <property type="component" value="Unassembled WGS sequence"/>
</dbReference>
<gene>
    <name evidence="3" type="ORF">E8E13_003515</name>
</gene>
<feature type="compositionally biased region" description="Low complexity" evidence="1">
    <location>
        <begin position="1373"/>
        <end position="1389"/>
    </location>
</feature>
<feature type="compositionally biased region" description="Polar residues" evidence="1">
    <location>
        <begin position="1250"/>
        <end position="1263"/>
    </location>
</feature>
<dbReference type="Gene3D" id="2.40.50.140">
    <property type="entry name" value="Nucleic acid-binding proteins"/>
    <property type="match status" value="1"/>
</dbReference>
<feature type="region of interest" description="Disordered" evidence="1">
    <location>
        <begin position="850"/>
        <end position="913"/>
    </location>
</feature>
<dbReference type="InterPro" id="IPR012340">
    <property type="entry name" value="NA-bd_OB-fold"/>
</dbReference>
<evidence type="ECO:0000313" key="4">
    <source>
        <dbReference type="Proteomes" id="UP000801428"/>
    </source>
</evidence>
<proteinExistence type="predicted"/>
<feature type="compositionally biased region" description="Basic and acidic residues" evidence="1">
    <location>
        <begin position="286"/>
        <end position="304"/>
    </location>
</feature>
<feature type="compositionally biased region" description="Low complexity" evidence="1">
    <location>
        <begin position="1195"/>
        <end position="1212"/>
    </location>
</feature>
<accession>A0A9P4TBK3</accession>
<sequence length="1610" mass="174772">MEHIRIPALRPDLHAIESKQIKAVVTLIWPYSSSQRQFALLLAEPDFRLRRNKGQVRARFTSTSARVLATTGVGIGDEVLLSLHGAQFVQDGAVSTPGKSIDWELVYTQTVAISVRRNGAEIASLDIVDAVPTPAPRSPVKKPAAAPSPLSQWSSPAFLKRARLSDGPFFDPSAYDRDDYDGHDKKRRRKSYRDWTAWTYAARTPSPDKEDMELEDELEEALSSPSRPQQLPKTPISPSRLTTTSVAAPPAYDSDYVEESTIADSAEGDTTVDDGDLQKTRSARNKRLDRPTREELRDGDHIEQYHGSSDTPLHSQYDFGGDTEVNTEDEDEDESYGVPDSDAVDAYTAEVATDLDVESGTVEEPDSSDSEAGVNVECGTDAGAASGTEEDIEVGAMRPIEQSLIEGEGTTIDETVPEIPEPAIVVEESVTIAMPPPSLPALQTDFTAPAATDLLTPIGKEPSSPNLKAVDSATLPLPSPFPGEQVGEQATSYFENASVRQQEGPMDEIVALPYVEAEAEEEVEATGDADYIMESSFFSSINSSRAGGLHQDHETAFTPVRFTFGGDAFGWPRPLDLSSPSPEEGQPSVAHRKDDAVSQEPVTDELNVAEEAVILERLPSNTIDPDSSLVDVTEDEVVDAVKSNTAQPAAEAIMVTTSPRRSSIISTVSSRVEPEEGELQAAVTGVSDGKLEKSAEDSKSQDISEVDSDDHRENTPEARVVQPDMPQVLTASSQYTANVEPEPRMDSPESNVETPAGTQGTTTVSEVVDLGSPSADEGSDSEHDISDPVERVPVDTGADSNNIDSEAVIDNVELPLTSTIAISTAQAPAFPDINDSTNRDIVQKGVVVLSSSPRQQARQEDSSLVQETSEGPSAITLEDDWEPQLGMYKPLPFNEQDEMQIDPSNDSRDIPRDLLGTQTVTSNLQDETEQPDVKMESIEDGSLYVRSEAETQAISQQAGTDPSVEILIAVPDDGTKLGELELKSVPATAPARNTRSRAKAAASPPDEEAYVSRLSASARRTRSKASFDSTNRETTSSTQSRAPARSTVTPTREVTQTSPYSLRSQSKLQSPSENTASTTPQTATASRRIRNLVRRDTDFDIVPSQTESHDLFGSMFEPSQELGFGNPQLSQGRFSDVAYVKDSEEGTSHSEGSISTLQPPDPGSAIQDEQPVTPRLKPPPASSPYMQRMTRSRSRSMGQQTIVSPSQPPRSQQRSHRVTRSTSSVTSTPQVVRAVRDVVQVSSPSSRVSGTQQGDETTPTGRKQSIAYPMLPSEREGEDEIRSSPPPSAQQPQSFESSLLGQVKSQQMMLEPPLSFQPRQPEQSFNASNLTQTTSPSATLRSFDIPLPGVQTQPAPQSPVLRTSPRRKTVAASMKSSSPTQQSSDAVSSFEDATLTAEQAPAKQTPAEEAQNEEDEAKPSIGLSTPLAYYTPLRDLIYFLNRSSHFHSASNPDILALCTSVSTPAVQAKRGPRHWTTSFTISDLSIWPASRSVAVFRAYAQALPVCEVGDVVLLRAFGVRSEKRVPALRSEDESSWCVWRYGKKVWGRKKGRYAEVRAREEVNGPEVERGAGEWGEVEKLRGWFEGSVREVLDKGETLEDVEKMGEDNAE</sequence>
<feature type="compositionally biased region" description="Basic and acidic residues" evidence="1">
    <location>
        <begin position="689"/>
        <end position="702"/>
    </location>
</feature>
<dbReference type="GO" id="GO:0000781">
    <property type="term" value="C:chromosome, telomeric region"/>
    <property type="evidence" value="ECO:0007669"/>
    <property type="project" value="InterPro"/>
</dbReference>
<feature type="compositionally biased region" description="Polar residues" evidence="1">
    <location>
        <begin position="850"/>
        <end position="871"/>
    </location>
</feature>
<feature type="region of interest" description="Disordered" evidence="1">
    <location>
        <begin position="983"/>
        <end position="1101"/>
    </location>
</feature>
<evidence type="ECO:0000259" key="2">
    <source>
        <dbReference type="SMART" id="SM00976"/>
    </source>
</evidence>
<dbReference type="GO" id="GO:0000723">
    <property type="term" value="P:telomere maintenance"/>
    <property type="evidence" value="ECO:0007669"/>
    <property type="project" value="InterPro"/>
</dbReference>